<dbReference type="InterPro" id="IPR058210">
    <property type="entry name" value="SACS/Nov_dom"/>
</dbReference>
<evidence type="ECO:0000313" key="3">
    <source>
        <dbReference type="Proteomes" id="UP001221142"/>
    </source>
</evidence>
<comment type="caution">
    <text evidence="2">The sequence shown here is derived from an EMBL/GenBank/DDBJ whole genome shotgun (WGS) entry which is preliminary data.</text>
</comment>
<keyword evidence="3" id="KW-1185">Reference proteome</keyword>
<organism evidence="2 3">
    <name type="scientific">Roridomyces roridus</name>
    <dbReference type="NCBI Taxonomy" id="1738132"/>
    <lineage>
        <taxon>Eukaryota</taxon>
        <taxon>Fungi</taxon>
        <taxon>Dikarya</taxon>
        <taxon>Basidiomycota</taxon>
        <taxon>Agaricomycotina</taxon>
        <taxon>Agaricomycetes</taxon>
        <taxon>Agaricomycetidae</taxon>
        <taxon>Agaricales</taxon>
        <taxon>Marasmiineae</taxon>
        <taxon>Mycenaceae</taxon>
        <taxon>Roridomyces</taxon>
    </lineage>
</organism>
<dbReference type="PANTHER" id="PTHR15600">
    <property type="entry name" value="SACSIN"/>
    <property type="match status" value="1"/>
</dbReference>
<dbReference type="InterPro" id="IPR036890">
    <property type="entry name" value="HATPase_C_sf"/>
</dbReference>
<dbReference type="Pfam" id="PF25794">
    <property type="entry name" value="SACS"/>
    <property type="match status" value="2"/>
</dbReference>
<dbReference type="SUPFAM" id="SSF55874">
    <property type="entry name" value="ATPase domain of HSP90 chaperone/DNA topoisomerase II/histidine kinase"/>
    <property type="match status" value="2"/>
</dbReference>
<feature type="domain" description="Sacsin/Nov" evidence="1">
    <location>
        <begin position="9"/>
        <end position="239"/>
    </location>
</feature>
<accession>A0AAD7BXH5</accession>
<dbReference type="NCBIfam" id="NF047352">
    <property type="entry name" value="P_loop_sacsin"/>
    <property type="match status" value="1"/>
</dbReference>
<evidence type="ECO:0000259" key="1">
    <source>
        <dbReference type="Pfam" id="PF25794"/>
    </source>
</evidence>
<dbReference type="PANTHER" id="PTHR15600:SF42">
    <property type="entry name" value="SACSIN"/>
    <property type="match status" value="1"/>
</dbReference>
<dbReference type="Proteomes" id="UP001221142">
    <property type="component" value="Unassembled WGS sequence"/>
</dbReference>
<dbReference type="EMBL" id="JARKIF010000008">
    <property type="protein sequence ID" value="KAJ7633010.1"/>
    <property type="molecule type" value="Genomic_DNA"/>
</dbReference>
<dbReference type="InterPro" id="IPR052972">
    <property type="entry name" value="Sacsin_chaperone_reg"/>
</dbReference>
<feature type="domain" description="Sacsin/Nov" evidence="1">
    <location>
        <begin position="1309"/>
        <end position="1537"/>
    </location>
</feature>
<protein>
    <recommendedName>
        <fullName evidence="1">Sacsin/Nov domain-containing protein</fullName>
    </recommendedName>
</protein>
<reference evidence="2" key="1">
    <citation type="submission" date="2023-03" db="EMBL/GenBank/DDBJ databases">
        <title>Massive genome expansion in bonnet fungi (Mycena s.s.) driven by repeated elements and novel gene families across ecological guilds.</title>
        <authorList>
            <consortium name="Lawrence Berkeley National Laboratory"/>
            <person name="Harder C.B."/>
            <person name="Miyauchi S."/>
            <person name="Viragh M."/>
            <person name="Kuo A."/>
            <person name="Thoen E."/>
            <person name="Andreopoulos B."/>
            <person name="Lu D."/>
            <person name="Skrede I."/>
            <person name="Drula E."/>
            <person name="Henrissat B."/>
            <person name="Morin E."/>
            <person name="Kohler A."/>
            <person name="Barry K."/>
            <person name="LaButti K."/>
            <person name="Morin E."/>
            <person name="Salamov A."/>
            <person name="Lipzen A."/>
            <person name="Mereny Z."/>
            <person name="Hegedus B."/>
            <person name="Baldrian P."/>
            <person name="Stursova M."/>
            <person name="Weitz H."/>
            <person name="Taylor A."/>
            <person name="Grigoriev I.V."/>
            <person name="Nagy L.G."/>
            <person name="Martin F."/>
            <person name="Kauserud H."/>
        </authorList>
    </citation>
    <scope>NUCLEOTIDE SEQUENCE</scope>
    <source>
        <strain evidence="2">9284</strain>
    </source>
</reference>
<sequence>MPRNFSEHTDLTKIIKSILDSYPLGNGILRELLQNSDDASATTQTFILDLRTHPSTSVVDPELSGSQGPALLAVNDTLFSDEDWKGISTLHGSSKTTDETKIGKFGIGARACYHLTDNPHFLSGDKLVIFDPHERFSGDRLGGVMIDIPEEGRLYPDQFAAFGASFSPDAVGIFSGTIVRLPLRTTAQAPKSTIKPTVVEADMIDTLFHEFVEKELSVVMLFLKHIRYICLKVIEPNGRERFVGSAEIPDLSIADRRVFSRNKGAREESFRCNIDFTSVGCKVSQAWRIFHSVRSTDETARIMTNELGYPIGSKLADDKLFSHVALAFPIGGPTSTEFKGRLFTLLPLPIHTGFPVHMHGILALTQDRQSLRNIEELGTGIECRERLLVTWNRSIFDKFLPAAWCRLLRVLVQKNEVGDIWAAWPSSHHAATNGAAYWIQILPNLLKEAIESNLAIFPAINPLTGPRRHVQLSSAIIAAQDEDPTLLSALATVGLTIVQLPGYIQKSLPVESRHLVLQHNSPRLREALLGRIPELQTADDACKLRILKYLAVSPGKITNATGLPLVPLVNGSWLSLSSPNSSETGAHVLVSREEEAVFKGCDECLISLSKMPADVVQVFCSPETAQTVNVVRLDKTIVWRYLNDIFGRLNPAEDEITGKDAGAKVEWLIRFWKWVHTRADKDGLLGLVKQFHLLPTAQGTLRKMESRVVLPIPEGLNGSRTMTAWATLGVRFLHPDLAPYSSAFCDFAATHTDVSFLIRSISPDRVSGLQKASALLIQSHLIQSLRSATGKAVRVDDENRQTFLSLPIFPTRVPRSKSNGTKRSERVIGPASGSLIYTSVDDACPVPIVPGTTFFDASQTSPSRILATIFDAAGVKKSLDELGVLEMSITHLAAQSLPCLDMLLDRIIPRLADLSPNAKNNLQDVPFVSVVGSSKRMPPMQVVDPRSELAPLYHGEPGKLPSGQWAGESRLNQLSSHGFLLRNLTAEIAEERISYLSGTWGPDDHPRIFEKAKLFLRLLDKAWSPSFDALSLAKNWLPIRPKMPLATPAGSRDSVGTAYLFDLVLHPVNGRVENETLRMSLGWDCVTTRILQDQFSCALTHLKNRGLRLHALIAEFSSRPLSGEEINSLKATAGNLPWIPVGKDEIIQTEHALLERSNLLNYGRFRFTPQSLQDAPSKGKGAVFLQRMGCTTSPSLETLLTELKTIIRKPADRSVSETLDILKAMAPMLGGCSPEDLERIYVPGTDAVLHPKDEIYFLDNTATDFRPATGFCAHPDVSPSLARALGLQFLSSLELGDDDDDDDDLQMGEDLTNRVQNILKEHDVHYALNEFLANAVDAKAKEFSVVLDERTFESSKVLGPGLAQLQQRPSLFLYNDAKLSDDDFRGLRKVGHGGKRSNPDSIGRYGLGALSLFHFTDVVQVVSCDRILILDPSGTHLPPRKGRTRTSVSRRLSEVSRNFPDQLSAFDSIHGFSKSGSFYSGTLFRLCLRNSGQPSILSSKCLQVSDCAKLLSGSYFDLAKDATFFTGLEKISATHSSPMGQQTSIWSVETSRTAPQDAVEVIMSFKATHPDGTTNEQRWLITKSTTPISSVPSEHAKVLQDMGLHQSKIGLVARTALMLKDSTVGKEASTALQPKAPRYLFSTMRLPVQTSLPAHISAQFAILSDRRNIRFEPPDASGRRPPEAAFNKWILDNVISPLYISSINFAAKSSRTVRNPFRWWPVNHGTDDASISREIVETFYALAAKTAIPICYTVTLELIAPIDAVFPANDTPYDVKEVLRELKIGNFVQPPHDVRQLLIKAAAVDSRIQFLGPSSVRKILLKQSFKLPALYNKPTGLGISLFDSMLSYLLAGSESAANLPLIVLADGSLTFANLNGPTRYICSGELPDLFNLKHFLHPKFSERTQKLLVQSPDLNIKYFDSDGALALIRDRVPPQSRCVHSAELQQWIASFWETYHSLPGLPSLASLDSLPLIPIVGGEHVSLEYCLAHDEVMTETVQHPTLVSAMQKMERSTSRRI</sequence>
<proteinExistence type="predicted"/>
<gene>
    <name evidence="2" type="ORF">FB45DRAFT_832425</name>
</gene>
<name>A0AAD7BXH5_9AGAR</name>
<evidence type="ECO:0000313" key="2">
    <source>
        <dbReference type="EMBL" id="KAJ7633010.1"/>
    </source>
</evidence>
<dbReference type="GO" id="GO:0030544">
    <property type="term" value="F:Hsp70 protein binding"/>
    <property type="evidence" value="ECO:0007669"/>
    <property type="project" value="TreeGrafter"/>
</dbReference>